<dbReference type="Proteomes" id="UP001430953">
    <property type="component" value="Unassembled WGS sequence"/>
</dbReference>
<protein>
    <submittedName>
        <fullName evidence="1">Uncharacterized protein</fullName>
    </submittedName>
</protein>
<accession>A0AAW2FSZ9</accession>
<organism evidence="1 2">
    <name type="scientific">Cardiocondyla obscurior</name>
    <dbReference type="NCBI Taxonomy" id="286306"/>
    <lineage>
        <taxon>Eukaryota</taxon>
        <taxon>Metazoa</taxon>
        <taxon>Ecdysozoa</taxon>
        <taxon>Arthropoda</taxon>
        <taxon>Hexapoda</taxon>
        <taxon>Insecta</taxon>
        <taxon>Pterygota</taxon>
        <taxon>Neoptera</taxon>
        <taxon>Endopterygota</taxon>
        <taxon>Hymenoptera</taxon>
        <taxon>Apocrita</taxon>
        <taxon>Aculeata</taxon>
        <taxon>Formicoidea</taxon>
        <taxon>Formicidae</taxon>
        <taxon>Myrmicinae</taxon>
        <taxon>Cardiocondyla</taxon>
    </lineage>
</organism>
<name>A0AAW2FSZ9_9HYME</name>
<gene>
    <name evidence="1" type="ORF">PUN28_009599</name>
</gene>
<dbReference type="AlphaFoldDB" id="A0AAW2FSZ9"/>
<sequence>MLLGDLFVRLDDGWRENDACSYERRDAYLGRTLTRRTFDSRTKTFQGSKWATSTFSHLSERRLFKNVIRFFFPFFFFFA</sequence>
<proteinExistence type="predicted"/>
<comment type="caution">
    <text evidence="1">The sequence shown here is derived from an EMBL/GenBank/DDBJ whole genome shotgun (WGS) entry which is preliminary data.</text>
</comment>
<evidence type="ECO:0000313" key="2">
    <source>
        <dbReference type="Proteomes" id="UP001430953"/>
    </source>
</evidence>
<evidence type="ECO:0000313" key="1">
    <source>
        <dbReference type="EMBL" id="KAL0119094.1"/>
    </source>
</evidence>
<reference evidence="1 2" key="1">
    <citation type="submission" date="2023-03" db="EMBL/GenBank/DDBJ databases">
        <title>High recombination rates correlate with genetic variation in Cardiocondyla obscurior ants.</title>
        <authorList>
            <person name="Errbii M."/>
        </authorList>
    </citation>
    <scope>NUCLEOTIDE SEQUENCE [LARGE SCALE GENOMIC DNA]</scope>
    <source>
        <strain evidence="1">Alpha-2009</strain>
        <tissue evidence="1">Whole body</tissue>
    </source>
</reference>
<keyword evidence="2" id="KW-1185">Reference proteome</keyword>
<dbReference type="EMBL" id="JADYXP020000008">
    <property type="protein sequence ID" value="KAL0119094.1"/>
    <property type="molecule type" value="Genomic_DNA"/>
</dbReference>